<evidence type="ECO:0000256" key="2">
    <source>
        <dbReference type="ARBA" id="ARBA00023125"/>
    </source>
</evidence>
<protein>
    <recommendedName>
        <fullName evidence="1">Stage 0 sporulation protein A homolog</fullName>
    </recommendedName>
</protein>
<evidence type="ECO:0000256" key="4">
    <source>
        <dbReference type="PROSITE-ProRule" id="PRU00169"/>
    </source>
</evidence>
<comment type="function">
    <text evidence="3">May play the central regulatory role in sporulation. It may be an element of the effector pathway responsible for the activation of sporulation genes in response to nutritional stress. Spo0A may act in concert with spo0H (a sigma factor) to control the expression of some genes that are critical to the sporulation process.</text>
</comment>
<keyword evidence="2" id="KW-0238">DNA-binding</keyword>
<dbReference type="SUPFAM" id="SSF46894">
    <property type="entry name" value="C-terminal effector domain of the bipartite response regulators"/>
    <property type="match status" value="1"/>
</dbReference>
<name>A0A098AV67_DESHA</name>
<dbReference type="InterPro" id="IPR016032">
    <property type="entry name" value="Sig_transdc_resp-reg_C-effctor"/>
</dbReference>
<dbReference type="PANTHER" id="PTHR35807:SF2">
    <property type="entry name" value="TRANSCRIPTIONAL ACTIVATOR DOMAIN"/>
    <property type="match status" value="1"/>
</dbReference>
<dbReference type="InterPro" id="IPR005158">
    <property type="entry name" value="BTAD"/>
</dbReference>
<dbReference type="Pfam" id="PF03704">
    <property type="entry name" value="BTAD"/>
    <property type="match status" value="1"/>
</dbReference>
<dbReference type="SUPFAM" id="SSF48452">
    <property type="entry name" value="TPR-like"/>
    <property type="match status" value="1"/>
</dbReference>
<dbReference type="GO" id="GO:0000160">
    <property type="term" value="P:phosphorelay signal transduction system"/>
    <property type="evidence" value="ECO:0007669"/>
    <property type="project" value="InterPro"/>
</dbReference>
<dbReference type="Gene3D" id="1.10.10.10">
    <property type="entry name" value="Winged helix-like DNA-binding domain superfamily/Winged helix DNA-binding domain"/>
    <property type="match status" value="1"/>
</dbReference>
<dbReference type="PANTHER" id="PTHR35807">
    <property type="entry name" value="TRANSCRIPTIONAL REGULATOR REDD-RELATED"/>
    <property type="match status" value="1"/>
</dbReference>
<dbReference type="InterPro" id="IPR036388">
    <property type="entry name" value="WH-like_DNA-bd_sf"/>
</dbReference>
<dbReference type="PROSITE" id="PS50110">
    <property type="entry name" value="RESPONSE_REGULATORY"/>
    <property type="match status" value="1"/>
</dbReference>
<gene>
    <name evidence="6" type="ORF">DPCES_0566</name>
</gene>
<dbReference type="SUPFAM" id="SSF52172">
    <property type="entry name" value="CheY-like"/>
    <property type="match status" value="1"/>
</dbReference>
<feature type="domain" description="Response regulatory" evidence="5">
    <location>
        <begin position="3"/>
        <end position="117"/>
    </location>
</feature>
<proteinExistence type="predicted"/>
<organism evidence="6">
    <name type="scientific">Desulfitobacterium hafniense</name>
    <name type="common">Desulfitobacterium frappieri</name>
    <dbReference type="NCBI Taxonomy" id="49338"/>
    <lineage>
        <taxon>Bacteria</taxon>
        <taxon>Bacillati</taxon>
        <taxon>Bacillota</taxon>
        <taxon>Clostridia</taxon>
        <taxon>Eubacteriales</taxon>
        <taxon>Desulfitobacteriaceae</taxon>
        <taxon>Desulfitobacterium</taxon>
    </lineage>
</organism>
<accession>A0A098AV67</accession>
<dbReference type="Pfam" id="PF00072">
    <property type="entry name" value="Response_reg"/>
    <property type="match status" value="1"/>
</dbReference>
<evidence type="ECO:0000256" key="1">
    <source>
        <dbReference type="ARBA" id="ARBA00018672"/>
    </source>
</evidence>
<dbReference type="SMART" id="SM01043">
    <property type="entry name" value="BTAD"/>
    <property type="match status" value="1"/>
</dbReference>
<dbReference type="SMART" id="SM00448">
    <property type="entry name" value="REC"/>
    <property type="match status" value="1"/>
</dbReference>
<dbReference type="Gene3D" id="3.40.50.2300">
    <property type="match status" value="1"/>
</dbReference>
<evidence type="ECO:0000313" key="6">
    <source>
        <dbReference type="EMBL" id="CDX00453.1"/>
    </source>
</evidence>
<dbReference type="InterPro" id="IPR001789">
    <property type="entry name" value="Sig_transdc_resp-reg_receiver"/>
</dbReference>
<dbReference type="InterPro" id="IPR011006">
    <property type="entry name" value="CheY-like_superfamily"/>
</dbReference>
<keyword evidence="4" id="KW-0597">Phosphoprotein</keyword>
<dbReference type="InterPro" id="IPR051677">
    <property type="entry name" value="AfsR-DnrI-RedD_regulator"/>
</dbReference>
<evidence type="ECO:0000256" key="3">
    <source>
        <dbReference type="ARBA" id="ARBA00024867"/>
    </source>
</evidence>
<dbReference type="AlphaFoldDB" id="A0A098AV67"/>
<dbReference type="RefSeq" id="WP_015942748.1">
    <property type="nucleotide sequence ID" value="NZ_LK996017.1"/>
</dbReference>
<dbReference type="Gene3D" id="1.25.40.10">
    <property type="entry name" value="Tetratricopeptide repeat domain"/>
    <property type="match status" value="1"/>
</dbReference>
<reference evidence="6" key="1">
    <citation type="submission" date="2014-07" db="EMBL/GenBank/DDBJ databases">
        <authorList>
            <person name="Hornung V.Bastian."/>
        </authorList>
    </citation>
    <scope>NUCLEOTIDE SEQUENCE</scope>
    <source>
        <strain evidence="6">PCE-S</strain>
    </source>
</reference>
<dbReference type="EMBL" id="LK996017">
    <property type="protein sequence ID" value="CDX00453.1"/>
    <property type="molecule type" value="Genomic_DNA"/>
</dbReference>
<dbReference type="PATRIC" id="fig|49338.4.peg.602"/>
<sequence>MLRAIIVDNEEPATQILQMLLEKTGQIRVVGTFLRAADALSSLRLTKPDVAFLDIEIPDTSGLELANHILAMDSDVEIIFVTAYDHYALHAFRVNALDYLLKPLLPEDVERAVRRLIKRKGLAKDSAPESPLGANIHYFGKFSVYGPASKKPVKWRTSKAEELFAYLVQNLEKEVPKWRICEALWPEYHSEKVDIQLHTTVYKLKKVLTAANIPFDLSFSNGCYWLSLPQAAIDKVEFDAHIASSVPVNQSTIARCEHALSLYTGDYLEENGYLWSLALKAEYGQKFYKLASSVVNFYMTQGDWVRAEKILRSILERCPLDETVHEMLLTCYFTQKDRTAFITHYHTVRKLFQAELGLEPGKSIQTLYHSLLKRMD</sequence>
<dbReference type="GO" id="GO:0003677">
    <property type="term" value="F:DNA binding"/>
    <property type="evidence" value="ECO:0007669"/>
    <property type="project" value="UniProtKB-KW"/>
</dbReference>
<feature type="modified residue" description="4-aspartylphosphate" evidence="4">
    <location>
        <position position="54"/>
    </location>
</feature>
<evidence type="ECO:0000259" key="5">
    <source>
        <dbReference type="PROSITE" id="PS50110"/>
    </source>
</evidence>
<dbReference type="GO" id="GO:0006355">
    <property type="term" value="P:regulation of DNA-templated transcription"/>
    <property type="evidence" value="ECO:0007669"/>
    <property type="project" value="InterPro"/>
</dbReference>
<dbReference type="InterPro" id="IPR011990">
    <property type="entry name" value="TPR-like_helical_dom_sf"/>
</dbReference>